<evidence type="ECO:0000256" key="2">
    <source>
        <dbReference type="ARBA" id="ARBA00022723"/>
    </source>
</evidence>
<feature type="domain" description="Zn(2)-C6 fungal-type" evidence="4">
    <location>
        <begin position="36"/>
        <end position="65"/>
    </location>
</feature>
<dbReference type="Proteomes" id="UP000736335">
    <property type="component" value="Unassembled WGS sequence"/>
</dbReference>
<dbReference type="InterPro" id="IPR036864">
    <property type="entry name" value="Zn2-C6_fun-type_DNA-bd_sf"/>
</dbReference>
<dbReference type="GO" id="GO:0006351">
    <property type="term" value="P:DNA-templated transcription"/>
    <property type="evidence" value="ECO:0007669"/>
    <property type="project" value="InterPro"/>
</dbReference>
<comment type="subcellular location">
    <subcellularLocation>
        <location evidence="1">Nucleus</location>
    </subcellularLocation>
</comment>
<dbReference type="PANTHER" id="PTHR31001">
    <property type="entry name" value="UNCHARACTERIZED TRANSCRIPTIONAL REGULATORY PROTEIN"/>
    <property type="match status" value="1"/>
</dbReference>
<dbReference type="Gene3D" id="4.10.240.10">
    <property type="entry name" value="Zn(2)-C6 fungal-type DNA-binding domain"/>
    <property type="match status" value="1"/>
</dbReference>
<dbReference type="GO" id="GO:0005634">
    <property type="term" value="C:nucleus"/>
    <property type="evidence" value="ECO:0007669"/>
    <property type="project" value="UniProtKB-SubCell"/>
</dbReference>
<dbReference type="PROSITE" id="PS50048">
    <property type="entry name" value="ZN2_CY6_FUNGAL_2"/>
    <property type="match status" value="1"/>
</dbReference>
<reference evidence="5" key="2">
    <citation type="submission" date="2020-11" db="EMBL/GenBank/DDBJ databases">
        <authorList>
            <consortium name="DOE Joint Genome Institute"/>
            <person name="Kuo A."/>
            <person name="Miyauchi S."/>
            <person name="Kiss E."/>
            <person name="Drula E."/>
            <person name="Kohler A."/>
            <person name="Sanchez-Garcia M."/>
            <person name="Andreopoulos B."/>
            <person name="Barry K.W."/>
            <person name="Bonito G."/>
            <person name="Buee M."/>
            <person name="Carver A."/>
            <person name="Chen C."/>
            <person name="Cichocki N."/>
            <person name="Clum A."/>
            <person name="Culley D."/>
            <person name="Crous P.W."/>
            <person name="Fauchery L."/>
            <person name="Girlanda M."/>
            <person name="Hayes R."/>
            <person name="Keri Z."/>
            <person name="Labutti K."/>
            <person name="Lipzen A."/>
            <person name="Lombard V."/>
            <person name="Magnuson J."/>
            <person name="Maillard F."/>
            <person name="Morin E."/>
            <person name="Murat C."/>
            <person name="Nolan M."/>
            <person name="Ohm R."/>
            <person name="Pangilinan J."/>
            <person name="Pereira M."/>
            <person name="Perotto S."/>
            <person name="Peter M."/>
            <person name="Riley R."/>
            <person name="Sitrit Y."/>
            <person name="Stielow B."/>
            <person name="Szollosi G."/>
            <person name="Zifcakova L."/>
            <person name="Stursova M."/>
            <person name="Spatafora J.W."/>
            <person name="Tedersoo L."/>
            <person name="Vaario L.-M."/>
            <person name="Yamada A."/>
            <person name="Yan M."/>
            <person name="Wang P."/>
            <person name="Xu J."/>
            <person name="Bruns T."/>
            <person name="Baldrian P."/>
            <person name="Vilgalys R."/>
            <person name="Henrissat B."/>
            <person name="Grigoriev I.V."/>
            <person name="Hibbett D."/>
            <person name="Nagy L.G."/>
            <person name="Martin F.M."/>
        </authorList>
    </citation>
    <scope>NUCLEOTIDE SEQUENCE</scope>
    <source>
        <strain evidence="5">UH-Tt-Lm1</strain>
    </source>
</reference>
<keyword evidence="3" id="KW-0539">Nucleus</keyword>
<reference evidence="5" key="1">
    <citation type="journal article" date="2020" name="Nat. Commun.">
        <title>Large-scale genome sequencing of mycorrhizal fungi provides insights into the early evolution of symbiotic traits.</title>
        <authorList>
            <person name="Miyauchi S."/>
            <person name="Kiss E."/>
            <person name="Kuo A."/>
            <person name="Drula E."/>
            <person name="Kohler A."/>
            <person name="Sanchez-Garcia M."/>
            <person name="Morin E."/>
            <person name="Andreopoulos B."/>
            <person name="Barry K.W."/>
            <person name="Bonito G."/>
            <person name="Buee M."/>
            <person name="Carver A."/>
            <person name="Chen C."/>
            <person name="Cichocki N."/>
            <person name="Clum A."/>
            <person name="Culley D."/>
            <person name="Crous P.W."/>
            <person name="Fauchery L."/>
            <person name="Girlanda M."/>
            <person name="Hayes R.D."/>
            <person name="Keri Z."/>
            <person name="LaButti K."/>
            <person name="Lipzen A."/>
            <person name="Lombard V."/>
            <person name="Magnuson J."/>
            <person name="Maillard F."/>
            <person name="Murat C."/>
            <person name="Nolan M."/>
            <person name="Ohm R.A."/>
            <person name="Pangilinan J."/>
            <person name="Pereira M.F."/>
            <person name="Perotto S."/>
            <person name="Peter M."/>
            <person name="Pfister S."/>
            <person name="Riley R."/>
            <person name="Sitrit Y."/>
            <person name="Stielow J.B."/>
            <person name="Szollosi G."/>
            <person name="Zifcakova L."/>
            <person name="Stursova M."/>
            <person name="Spatafora J.W."/>
            <person name="Tedersoo L."/>
            <person name="Vaario L.M."/>
            <person name="Yamada A."/>
            <person name="Yan M."/>
            <person name="Wang P."/>
            <person name="Xu J."/>
            <person name="Bruns T."/>
            <person name="Baldrian P."/>
            <person name="Vilgalys R."/>
            <person name="Dunand C."/>
            <person name="Henrissat B."/>
            <person name="Grigoriev I.V."/>
            <person name="Hibbett D."/>
            <person name="Nagy L.G."/>
            <person name="Martin F.M."/>
        </authorList>
    </citation>
    <scope>NUCLEOTIDE SEQUENCE</scope>
    <source>
        <strain evidence="5">UH-Tt-Lm1</strain>
    </source>
</reference>
<gene>
    <name evidence="5" type="ORF">BJ322DRAFT_1089550</name>
</gene>
<dbReference type="InterPro" id="IPR050613">
    <property type="entry name" value="Sec_Metabolite_Reg"/>
</dbReference>
<evidence type="ECO:0000313" key="6">
    <source>
        <dbReference type="Proteomes" id="UP000736335"/>
    </source>
</evidence>
<evidence type="ECO:0000256" key="1">
    <source>
        <dbReference type="ARBA" id="ARBA00004123"/>
    </source>
</evidence>
<dbReference type="InterPro" id="IPR007219">
    <property type="entry name" value="XnlR_reg_dom"/>
</dbReference>
<keyword evidence="2" id="KW-0479">Metal-binding</keyword>
<evidence type="ECO:0000256" key="3">
    <source>
        <dbReference type="ARBA" id="ARBA00023242"/>
    </source>
</evidence>
<dbReference type="SMART" id="SM00906">
    <property type="entry name" value="Fungal_trans"/>
    <property type="match status" value="1"/>
</dbReference>
<dbReference type="InterPro" id="IPR001138">
    <property type="entry name" value="Zn2Cys6_DnaBD"/>
</dbReference>
<name>A0A9P6L212_9AGAM</name>
<dbReference type="PROSITE" id="PS00463">
    <property type="entry name" value="ZN2_CY6_FUNGAL_1"/>
    <property type="match status" value="1"/>
</dbReference>
<evidence type="ECO:0000313" key="5">
    <source>
        <dbReference type="EMBL" id="KAF9779278.1"/>
    </source>
</evidence>
<dbReference type="GO" id="GO:0000981">
    <property type="term" value="F:DNA-binding transcription factor activity, RNA polymerase II-specific"/>
    <property type="evidence" value="ECO:0007669"/>
    <property type="project" value="InterPro"/>
</dbReference>
<comment type="caution">
    <text evidence="5">The sequence shown here is derived from an EMBL/GenBank/DDBJ whole genome shotgun (WGS) entry which is preliminary data.</text>
</comment>
<keyword evidence="6" id="KW-1185">Reference proteome</keyword>
<accession>A0A9P6L212</accession>
<protein>
    <submittedName>
        <fullName evidence="5">Fungal-specific transcription factor domain-containing protein</fullName>
    </submittedName>
</protein>
<dbReference type="CDD" id="cd00067">
    <property type="entry name" value="GAL4"/>
    <property type="match status" value="1"/>
</dbReference>
<organism evidence="5 6">
    <name type="scientific">Thelephora terrestris</name>
    <dbReference type="NCBI Taxonomy" id="56493"/>
    <lineage>
        <taxon>Eukaryota</taxon>
        <taxon>Fungi</taxon>
        <taxon>Dikarya</taxon>
        <taxon>Basidiomycota</taxon>
        <taxon>Agaricomycotina</taxon>
        <taxon>Agaricomycetes</taxon>
        <taxon>Thelephorales</taxon>
        <taxon>Thelephoraceae</taxon>
        <taxon>Thelephora</taxon>
    </lineage>
</organism>
<dbReference type="Pfam" id="PF04082">
    <property type="entry name" value="Fungal_trans"/>
    <property type="match status" value="1"/>
</dbReference>
<dbReference type="GO" id="GO:0008270">
    <property type="term" value="F:zinc ion binding"/>
    <property type="evidence" value="ECO:0007669"/>
    <property type="project" value="InterPro"/>
</dbReference>
<proteinExistence type="predicted"/>
<dbReference type="GO" id="GO:0003677">
    <property type="term" value="F:DNA binding"/>
    <property type="evidence" value="ECO:0007669"/>
    <property type="project" value="InterPro"/>
</dbReference>
<dbReference type="OrthoDB" id="424974at2759"/>
<evidence type="ECO:0000259" key="4">
    <source>
        <dbReference type="PROSITE" id="PS50048"/>
    </source>
</evidence>
<dbReference type="EMBL" id="WIUZ02000020">
    <property type="protein sequence ID" value="KAF9779278.1"/>
    <property type="molecule type" value="Genomic_DNA"/>
</dbReference>
<dbReference type="CDD" id="cd12148">
    <property type="entry name" value="fungal_TF_MHR"/>
    <property type="match status" value="1"/>
</dbReference>
<dbReference type="PANTHER" id="PTHR31001:SF56">
    <property type="entry name" value="ZN(2)-C6 FUNGAL-TYPE DOMAIN-CONTAINING PROTEIN"/>
    <property type="match status" value="1"/>
</dbReference>
<dbReference type="AlphaFoldDB" id="A0A9P6L212"/>
<sequence length="734" mass="82568">MPPLSGQTELKTGSRIALRGLSKETIRELRSRGEISCAECRRCRVKCDRKVPCGACTRKKCALLCPNDVLTGTSTEEDQSSEPLMGKIEELQKTISDMTARTQELEQALALTRMSGDLCRMSAGIIHPPEASQSSTVSKDPPQESSSTLENVEYDALIAQIQLKAVGATPATIPEPLFASLVVCLPPRPRAVWLCEIYVDFPWFFRAFTRQEMVDEVFTKVYDNPDRVNHLRRRPHLLAVIYFIFAISATFDRSVPTGNDAARTYFRLGAQCVNLRCLGGSNDLESVQAIALLSQFQSITTEKEQSDGAWFYGSMAVKLATKIGLHRDPSERFPPQVAETRRRVFWEILFQDWLRSMFLGRPASISPAELDTRFPAPEEFPTDENGIVQKDYATCRYMMARELAWPILEANSRAKPMTYSETLALDLRLRTVDVPTKYYPTPGELEFPTPSRRLKEWGLMCFRPICFLFIHRSFFITALMEHPLNPMLSPYNKSLAVTLCCSSFLIRSFAINFGPWIEVFSRYWPRFTHIFGAAVMLGSFAIRSPFLTPEYVLEDLELTVRIYEKAAPLAPRARTALPFLINLQEKARWSVEAALSKVKNAQPNKPPGLIEAANLLQGPSPFPAYSVTPTMPATNAISGIAPNDPADINMEFDFRPYLDNQYFEPSSYDDQAGVGSSIESFLPPQDFEKLFSGLVTPALCPAALMNARDMIQDYPLEFLQLPKEKFEVSPRGVP</sequence>